<dbReference type="Gene3D" id="3.40.50.2300">
    <property type="match status" value="1"/>
</dbReference>
<dbReference type="SMART" id="SM00949">
    <property type="entry name" value="PAZ"/>
    <property type="match status" value="1"/>
</dbReference>
<dbReference type="Pfam" id="PF02170">
    <property type="entry name" value="PAZ"/>
    <property type="match status" value="1"/>
</dbReference>
<keyword evidence="5" id="KW-1185">Reference proteome</keyword>
<dbReference type="GO" id="GO:0003723">
    <property type="term" value="F:RNA binding"/>
    <property type="evidence" value="ECO:0007669"/>
    <property type="project" value="InterPro"/>
</dbReference>
<dbReference type="Proteomes" id="UP000317494">
    <property type="component" value="Unassembled WGS sequence"/>
</dbReference>
<dbReference type="SUPFAM" id="SSF101690">
    <property type="entry name" value="PAZ domain"/>
    <property type="match status" value="1"/>
</dbReference>
<dbReference type="SUPFAM" id="SSF53098">
    <property type="entry name" value="Ribonuclease H-like"/>
    <property type="match status" value="1"/>
</dbReference>
<dbReference type="InterPro" id="IPR036397">
    <property type="entry name" value="RNaseH_sf"/>
</dbReference>
<evidence type="ECO:0008006" key="6">
    <source>
        <dbReference type="Google" id="ProtNLM"/>
    </source>
</evidence>
<dbReference type="PROSITE" id="PS50821">
    <property type="entry name" value="PAZ"/>
    <property type="match status" value="1"/>
</dbReference>
<dbReference type="SMART" id="SM00950">
    <property type="entry name" value="Piwi"/>
    <property type="match status" value="1"/>
</dbReference>
<dbReference type="Pfam" id="PF08699">
    <property type="entry name" value="ArgoL1"/>
    <property type="match status" value="1"/>
</dbReference>
<feature type="domain" description="Piwi" evidence="3">
    <location>
        <begin position="560"/>
        <end position="859"/>
    </location>
</feature>
<feature type="domain" description="PAZ" evidence="2">
    <location>
        <begin position="275"/>
        <end position="379"/>
    </location>
</feature>
<dbReference type="Gene3D" id="3.30.420.10">
    <property type="entry name" value="Ribonuclease H-like superfamily/Ribonuclease H"/>
    <property type="match status" value="1"/>
</dbReference>
<comment type="caution">
    <text evidence="4">The sequence shown here is derived from an EMBL/GenBank/DDBJ whole genome shotgun (WGS) entry which is preliminary data.</text>
</comment>
<dbReference type="InterPro" id="IPR014811">
    <property type="entry name" value="ArgoL1"/>
</dbReference>
<evidence type="ECO:0000259" key="3">
    <source>
        <dbReference type="PROSITE" id="PS50822"/>
    </source>
</evidence>
<proteinExistence type="inferred from homology"/>
<comment type="similarity">
    <text evidence="1">Belongs to the argonaute family.</text>
</comment>
<evidence type="ECO:0000313" key="4">
    <source>
        <dbReference type="EMBL" id="TPX54346.1"/>
    </source>
</evidence>
<protein>
    <recommendedName>
        <fullName evidence="6">Piwi domain-containing protein</fullName>
    </recommendedName>
</protein>
<evidence type="ECO:0000256" key="1">
    <source>
        <dbReference type="RuleBase" id="RU361178"/>
    </source>
</evidence>
<dbReference type="CDD" id="cd02846">
    <property type="entry name" value="PAZ_argonaute_like"/>
    <property type="match status" value="1"/>
</dbReference>
<dbReference type="InterPro" id="IPR032474">
    <property type="entry name" value="Argonaute_N"/>
</dbReference>
<name>A0A507DS33_9FUNG</name>
<reference evidence="4 5" key="1">
    <citation type="journal article" date="2019" name="Sci. Rep.">
        <title>Comparative genomics of chytrid fungi reveal insights into the obligate biotrophic and pathogenic lifestyle of Synchytrium endobioticum.</title>
        <authorList>
            <person name="van de Vossenberg B.T.L.H."/>
            <person name="Warris S."/>
            <person name="Nguyen H.D.T."/>
            <person name="van Gent-Pelzer M.P.E."/>
            <person name="Joly D.L."/>
            <person name="van de Geest H.C."/>
            <person name="Bonants P.J.M."/>
            <person name="Smith D.S."/>
            <person name="Levesque C.A."/>
            <person name="van der Lee T.A.J."/>
        </authorList>
    </citation>
    <scope>NUCLEOTIDE SEQUENCE [LARGE SCALE GENOMIC DNA]</scope>
    <source>
        <strain evidence="4 5">MB42</strain>
    </source>
</reference>
<dbReference type="PROSITE" id="PS50822">
    <property type="entry name" value="PIWI"/>
    <property type="match status" value="1"/>
</dbReference>
<dbReference type="InterPro" id="IPR012337">
    <property type="entry name" value="RNaseH-like_sf"/>
</dbReference>
<evidence type="ECO:0000313" key="5">
    <source>
        <dbReference type="Proteomes" id="UP000317494"/>
    </source>
</evidence>
<sequence length="895" mass="101503">MYRGHRQPYRQPPPIHNYPAVESVTINPPAQMHRMDVEGSNQLLRPNYGTKGKRIWLYANLFQAQIKDLRSKLVFQYEVNIQPKTSAAVRRVVFENFKATVSNDHPGIRDMIYDGSLIGYSPHVLGFDELTVVIASVLGQQQDQGPDDGGREFTVYLKTTRTLDLSVLQEYMSYDGSRGPVPQRPQWIITMLDVLIRHKASMVYLSPRRETYFDIRHGGNYIKEGLVCHNGWFQSFRAGANQLLLNLDVAASAFYESDRLDKVAAHFFGAQSITPLWRNLTQEQKKRLQNFLMNVMVEITYRPLGSRKGYKIKGIDNRAAAQREIPRMPDETNIPPGETVARYYLRVHNIQLQYPEVPCVTSGTVRTLYLPMELLRVKAGQKYLGQLSPEQLAEMIKVTTVKPQDRLQRIRDGDEKLHRNAEIANLFERWGLSIDHRFIKVQGRVLNPPTITVGINQTTTAPITTTPKDGAWSASSFALPCAITLEVWSILLLEFIPNQNIIREFRDELVRLLIKRGVNVLQRTPPIVDASRINNVKDKLLKGGTEALTAANKAGRPPQLVICVLAKKHDPSYPLIKNKADTELGLMTQCVVLPVLAKKPPGYVENLSLKINAKLGGINSYMDPTREFSIFSDIPTMIMGADVSFGPPGSNAPTICSVVGSLDRRFSFYNAAIRMGEPRQEIITDLKSAVKELFNSFRTRTSIYPQRVIFFRDGLSEGRFQHTLLEIEAIKVACDELDIDRVRLTYIVITKRHHIRFIPSEAKDASRSGNCPPGTTIDYGVTHPFLFDYLQYGQQGLLGTSRPAHYTVLYDDQNWTADEIQDLCWRLCHVSARCNRSISLVAPVAYAHLVANRGRYYHERDESQVAVFFRGVLYVEARSFSGKYTIILRSETLLS</sequence>
<dbReference type="AlphaFoldDB" id="A0A507DS33"/>
<dbReference type="EMBL" id="QEAN01000006">
    <property type="protein sequence ID" value="TPX54346.1"/>
    <property type="molecule type" value="Genomic_DNA"/>
</dbReference>
<evidence type="ECO:0000259" key="2">
    <source>
        <dbReference type="PROSITE" id="PS50821"/>
    </source>
</evidence>
<gene>
    <name evidence="4" type="ORF">SeMB42_g00324</name>
</gene>
<dbReference type="Pfam" id="PF02171">
    <property type="entry name" value="Piwi"/>
    <property type="match status" value="1"/>
</dbReference>
<dbReference type="PANTHER" id="PTHR22891">
    <property type="entry name" value="EUKARYOTIC TRANSLATION INITIATION FACTOR 2C"/>
    <property type="match status" value="1"/>
</dbReference>
<dbReference type="Gene3D" id="2.170.260.10">
    <property type="entry name" value="paz domain"/>
    <property type="match status" value="1"/>
</dbReference>
<dbReference type="InterPro" id="IPR036085">
    <property type="entry name" value="PAZ_dom_sf"/>
</dbReference>
<dbReference type="InterPro" id="IPR003100">
    <property type="entry name" value="PAZ_dom"/>
</dbReference>
<dbReference type="STRING" id="286115.A0A507DS33"/>
<organism evidence="4 5">
    <name type="scientific">Synchytrium endobioticum</name>
    <dbReference type="NCBI Taxonomy" id="286115"/>
    <lineage>
        <taxon>Eukaryota</taxon>
        <taxon>Fungi</taxon>
        <taxon>Fungi incertae sedis</taxon>
        <taxon>Chytridiomycota</taxon>
        <taxon>Chytridiomycota incertae sedis</taxon>
        <taxon>Chytridiomycetes</taxon>
        <taxon>Synchytriales</taxon>
        <taxon>Synchytriaceae</taxon>
        <taxon>Synchytrium</taxon>
    </lineage>
</organism>
<dbReference type="SMART" id="SM01163">
    <property type="entry name" value="DUF1785"/>
    <property type="match status" value="1"/>
</dbReference>
<dbReference type="InterPro" id="IPR003165">
    <property type="entry name" value="Piwi"/>
</dbReference>
<dbReference type="Pfam" id="PF16486">
    <property type="entry name" value="ArgoN"/>
    <property type="match status" value="1"/>
</dbReference>
<dbReference type="VEuPathDB" id="FungiDB:SeMB42_g00324"/>
<accession>A0A507DS33</accession>